<dbReference type="EMBL" id="CAJZBQ010000051">
    <property type="protein sequence ID" value="CAG9330467.1"/>
    <property type="molecule type" value="Genomic_DNA"/>
</dbReference>
<comment type="caution">
    <text evidence="3">The sequence shown here is derived from an EMBL/GenBank/DDBJ whole genome shotgun (WGS) entry which is preliminary data.</text>
</comment>
<protein>
    <submittedName>
        <fullName evidence="3">Uncharacterized protein</fullName>
    </submittedName>
</protein>
<evidence type="ECO:0000256" key="1">
    <source>
        <dbReference type="SAM" id="Coils"/>
    </source>
</evidence>
<organism evidence="3 4">
    <name type="scientific">Blepharisma stoltei</name>
    <dbReference type="NCBI Taxonomy" id="1481888"/>
    <lineage>
        <taxon>Eukaryota</taxon>
        <taxon>Sar</taxon>
        <taxon>Alveolata</taxon>
        <taxon>Ciliophora</taxon>
        <taxon>Postciliodesmatophora</taxon>
        <taxon>Heterotrichea</taxon>
        <taxon>Heterotrichida</taxon>
        <taxon>Blepharismidae</taxon>
        <taxon>Blepharisma</taxon>
    </lineage>
</organism>
<name>A0AAU9JRQ1_9CILI</name>
<dbReference type="Proteomes" id="UP001162131">
    <property type="component" value="Unassembled WGS sequence"/>
</dbReference>
<keyword evidence="4" id="KW-1185">Reference proteome</keyword>
<keyword evidence="1" id="KW-0175">Coiled coil</keyword>
<accession>A0AAU9JRQ1</accession>
<evidence type="ECO:0000313" key="4">
    <source>
        <dbReference type="Proteomes" id="UP001162131"/>
    </source>
</evidence>
<gene>
    <name evidence="3" type="ORF">BSTOLATCC_MIC51055</name>
</gene>
<feature type="coiled-coil region" evidence="1">
    <location>
        <begin position="137"/>
        <end position="290"/>
    </location>
</feature>
<reference evidence="3" key="1">
    <citation type="submission" date="2021-09" db="EMBL/GenBank/DDBJ databases">
        <authorList>
            <consortium name="AG Swart"/>
            <person name="Singh M."/>
            <person name="Singh A."/>
            <person name="Seah K."/>
            <person name="Emmerich C."/>
        </authorList>
    </citation>
    <scope>NUCLEOTIDE SEQUENCE</scope>
    <source>
        <strain evidence="3">ATCC30299</strain>
    </source>
</reference>
<sequence length="520" mass="61583">MNIFALRSSSADFPKRSSLPNLSQQNIDSRIAIHSSLRESSEKFNPKIPAFSQTTRRTRRFQSEDGEKEAVGSLEKWEENVRGIETVENLIEAQQRLKRRLSHADVVEQHLSLRKSKERSSSSVNKITPKNSFGQVQETAEMRLIKKQEEYENKEKSKFNKSYEDELKKIWIELEKEYVKVNDRRELLRKECLEMREEMKNVQDAYSEWKNDVAEAERKAKLNKRKNQEEIAAILSRKQNRREELNRKEAETNLIIEQILKEIKNRTDELEELDDKAGLLRKQINSVQAAQSTHFYGLLLEGKDTRSEGLKWIIKALWKLNEIPQPEHFPRFLDTLAINSLNLLAKKSLEIDEQSEILLSQAERKSNTPAFTERNRWNNIQERLTKLTQNIRMKKPEYKIDKHTKRMNLFWEIYDEDETAMKKSKERFEGISGVMILENILTKLRNEYLEMQENEIKRLTRECSLNNYEIKYKINLRDLISVIIGIERVDKYMVYVNKNLRDLTNKVQTTKTFKFSACNN</sequence>
<proteinExistence type="predicted"/>
<feature type="region of interest" description="Disordered" evidence="2">
    <location>
        <begin position="1"/>
        <end position="21"/>
    </location>
</feature>
<evidence type="ECO:0000256" key="2">
    <source>
        <dbReference type="SAM" id="MobiDB-lite"/>
    </source>
</evidence>
<evidence type="ECO:0000313" key="3">
    <source>
        <dbReference type="EMBL" id="CAG9330467.1"/>
    </source>
</evidence>
<dbReference type="AlphaFoldDB" id="A0AAU9JRQ1"/>